<comment type="caution">
    <text evidence="1">The sequence shown here is derived from an EMBL/GenBank/DDBJ whole genome shotgun (WGS) entry which is preliminary data.</text>
</comment>
<gene>
    <name evidence="1" type="ORF">DCAF_LOCUS25946</name>
</gene>
<organism evidence="1 2">
    <name type="scientific">Dovyalis caffra</name>
    <dbReference type="NCBI Taxonomy" id="77055"/>
    <lineage>
        <taxon>Eukaryota</taxon>
        <taxon>Viridiplantae</taxon>
        <taxon>Streptophyta</taxon>
        <taxon>Embryophyta</taxon>
        <taxon>Tracheophyta</taxon>
        <taxon>Spermatophyta</taxon>
        <taxon>Magnoliopsida</taxon>
        <taxon>eudicotyledons</taxon>
        <taxon>Gunneridae</taxon>
        <taxon>Pentapetalae</taxon>
        <taxon>rosids</taxon>
        <taxon>fabids</taxon>
        <taxon>Malpighiales</taxon>
        <taxon>Salicaceae</taxon>
        <taxon>Flacourtieae</taxon>
        <taxon>Dovyalis</taxon>
    </lineage>
</organism>
<name>A0AAV1SQ18_9ROSI</name>
<feature type="non-terminal residue" evidence="1">
    <location>
        <position position="1"/>
    </location>
</feature>
<dbReference type="Proteomes" id="UP001314170">
    <property type="component" value="Unassembled WGS sequence"/>
</dbReference>
<keyword evidence="2" id="KW-1185">Reference proteome</keyword>
<reference evidence="1 2" key="1">
    <citation type="submission" date="2024-01" db="EMBL/GenBank/DDBJ databases">
        <authorList>
            <person name="Waweru B."/>
        </authorList>
    </citation>
    <scope>NUCLEOTIDE SEQUENCE [LARGE SCALE GENOMIC DNA]</scope>
</reference>
<proteinExistence type="predicted"/>
<sequence>VHTKPMERQVMHRAFTKLTKTSTLSLGQASVHAPGSRLGIRACQMLGQIYASMLGQLALACG</sequence>
<evidence type="ECO:0000313" key="2">
    <source>
        <dbReference type="Proteomes" id="UP001314170"/>
    </source>
</evidence>
<dbReference type="AlphaFoldDB" id="A0AAV1SQ18"/>
<dbReference type="EMBL" id="CAWUPB010001195">
    <property type="protein sequence ID" value="CAK7355686.1"/>
    <property type="molecule type" value="Genomic_DNA"/>
</dbReference>
<evidence type="ECO:0000313" key="1">
    <source>
        <dbReference type="EMBL" id="CAK7355686.1"/>
    </source>
</evidence>
<protein>
    <submittedName>
        <fullName evidence="1">Uncharacterized protein</fullName>
    </submittedName>
</protein>
<accession>A0AAV1SQ18</accession>